<dbReference type="PRINTS" id="PR00368">
    <property type="entry name" value="FADPNR"/>
</dbReference>
<dbReference type="PANTHER" id="PTHR43557:SF2">
    <property type="entry name" value="RIESKE DOMAIN-CONTAINING PROTEIN-RELATED"/>
    <property type="match status" value="1"/>
</dbReference>
<comment type="cofactor">
    <cofactor evidence="1">
        <name>FAD</name>
        <dbReference type="ChEBI" id="CHEBI:57692"/>
    </cofactor>
</comment>
<dbReference type="SUPFAM" id="SSF51905">
    <property type="entry name" value="FAD/NAD(P)-binding domain"/>
    <property type="match status" value="2"/>
</dbReference>
<accession>A0A939GGA9</accession>
<evidence type="ECO:0000256" key="6">
    <source>
        <dbReference type="ARBA" id="ARBA00023002"/>
    </source>
</evidence>
<dbReference type="Gene3D" id="3.50.50.60">
    <property type="entry name" value="FAD/NAD(P)-binding domain"/>
    <property type="match status" value="2"/>
</dbReference>
<keyword evidence="8" id="KW-0411">Iron-sulfur</keyword>
<evidence type="ECO:0000313" key="11">
    <source>
        <dbReference type="Proteomes" id="UP000664034"/>
    </source>
</evidence>
<keyword evidence="6" id="KW-0560">Oxidoreductase</keyword>
<sequence length="526" mass="57319">MTEIAVAHTNDLADGQLKEVTAGDTKLLLARVGTDVFAVGAVCPHLQAPLAKGLLCGKRLYCPWHHSSFDIGTGHLIEPPSLDGLSTYPAREADGQIWVQLPDNEKAPAEPAMASAKVNSRQSVLILGGGAAGFFAAQTLRERGFSGRISLVLREDHLPYDRTKLSKAYLNGKATADKLPLRNEDFFKDADIDVLLGKEATQVATDTRTISFKDGTTLPYDQLLLATGSTPNTLPVPGADLPGVHTLRSQDDAAQLLDQLKPDARVVIVGASFIGLEVAASLRQRNLPVTITSPEKLPFEKLLGAEIGQMFQRMHEKNGVNFRLGTQIVTIQGQEYVDTILLDNGETMSTDLVIVGIGVKPNTGFLQGLQLNEKDHSISVDEHLRAAEGLYVAGDIARFPGAQNDGTPIRIEHWRTALQQGRTAALNMMGLPESTADYVPFFWTNQYDKRLSYVGHAEDWDDLFIDGSVADQTFLAFYSKAGKVLAVASMNRDQESIAIEELMRIKTMPDAASIRNKLPDFKALVY</sequence>
<dbReference type="PRINTS" id="PR00411">
    <property type="entry name" value="PNDRDTASEI"/>
</dbReference>
<comment type="caution">
    <text evidence="10">The sequence shown here is derived from an EMBL/GenBank/DDBJ whole genome shotgun (WGS) entry which is preliminary data.</text>
</comment>
<dbReference type="InterPro" id="IPR050446">
    <property type="entry name" value="FAD-oxidoreductase/Apoptosis"/>
</dbReference>
<dbReference type="GO" id="GO:0016651">
    <property type="term" value="F:oxidoreductase activity, acting on NAD(P)H"/>
    <property type="evidence" value="ECO:0007669"/>
    <property type="project" value="TreeGrafter"/>
</dbReference>
<evidence type="ECO:0000256" key="3">
    <source>
        <dbReference type="ARBA" id="ARBA00022714"/>
    </source>
</evidence>
<dbReference type="Proteomes" id="UP000664034">
    <property type="component" value="Unassembled WGS sequence"/>
</dbReference>
<evidence type="ECO:0000256" key="1">
    <source>
        <dbReference type="ARBA" id="ARBA00001974"/>
    </source>
</evidence>
<dbReference type="Pfam" id="PF00355">
    <property type="entry name" value="Rieske"/>
    <property type="match status" value="1"/>
</dbReference>
<dbReference type="InterPro" id="IPR016156">
    <property type="entry name" value="FAD/NAD-linked_Rdtase_dimer_sf"/>
</dbReference>
<dbReference type="InterPro" id="IPR028202">
    <property type="entry name" value="Reductase_C"/>
</dbReference>
<dbReference type="RefSeq" id="WP_207363753.1">
    <property type="nucleotide sequence ID" value="NZ_JAFMYV010000002.1"/>
</dbReference>
<dbReference type="Pfam" id="PF07992">
    <property type="entry name" value="Pyr_redox_2"/>
    <property type="match status" value="1"/>
</dbReference>
<dbReference type="PROSITE" id="PS51296">
    <property type="entry name" value="RIESKE"/>
    <property type="match status" value="1"/>
</dbReference>
<dbReference type="InterPro" id="IPR036188">
    <property type="entry name" value="FAD/NAD-bd_sf"/>
</dbReference>
<keyword evidence="2" id="KW-0285">Flavoprotein</keyword>
<dbReference type="InterPro" id="IPR017941">
    <property type="entry name" value="Rieske_2Fe-2S"/>
</dbReference>
<dbReference type="SUPFAM" id="SSF55424">
    <property type="entry name" value="FAD/NAD-linked reductases, dimerisation (C-terminal) domain"/>
    <property type="match status" value="1"/>
</dbReference>
<dbReference type="AlphaFoldDB" id="A0A939GGA9"/>
<gene>
    <name evidence="10" type="ORF">J2I47_06625</name>
</gene>
<evidence type="ECO:0000256" key="4">
    <source>
        <dbReference type="ARBA" id="ARBA00022723"/>
    </source>
</evidence>
<evidence type="ECO:0000259" key="9">
    <source>
        <dbReference type="PROSITE" id="PS51296"/>
    </source>
</evidence>
<dbReference type="InterPro" id="IPR036922">
    <property type="entry name" value="Rieske_2Fe-2S_sf"/>
</dbReference>
<dbReference type="SUPFAM" id="SSF50022">
    <property type="entry name" value="ISP domain"/>
    <property type="match status" value="1"/>
</dbReference>
<dbReference type="PANTHER" id="PTHR43557">
    <property type="entry name" value="APOPTOSIS-INDUCING FACTOR 1"/>
    <property type="match status" value="1"/>
</dbReference>
<reference evidence="10" key="1">
    <citation type="submission" date="2021-03" db="EMBL/GenBank/DDBJ databases">
        <title>Fibrella sp. HMF5335 genome sequencing and assembly.</title>
        <authorList>
            <person name="Kang H."/>
            <person name="Kim H."/>
            <person name="Bae S."/>
            <person name="Joh K."/>
        </authorList>
    </citation>
    <scope>NUCLEOTIDE SEQUENCE</scope>
    <source>
        <strain evidence="10">HMF5335</strain>
    </source>
</reference>
<keyword evidence="7" id="KW-0408">Iron</keyword>
<keyword evidence="4" id="KW-0479">Metal-binding</keyword>
<keyword evidence="11" id="KW-1185">Reference proteome</keyword>
<dbReference type="GO" id="GO:0005737">
    <property type="term" value="C:cytoplasm"/>
    <property type="evidence" value="ECO:0007669"/>
    <property type="project" value="TreeGrafter"/>
</dbReference>
<dbReference type="EMBL" id="JAFMYV010000002">
    <property type="protein sequence ID" value="MBO0936216.1"/>
    <property type="molecule type" value="Genomic_DNA"/>
</dbReference>
<proteinExistence type="predicted"/>
<keyword evidence="3" id="KW-0001">2Fe-2S</keyword>
<dbReference type="Gene3D" id="3.30.390.30">
    <property type="match status" value="1"/>
</dbReference>
<evidence type="ECO:0000256" key="8">
    <source>
        <dbReference type="ARBA" id="ARBA00023014"/>
    </source>
</evidence>
<dbReference type="GO" id="GO:0046872">
    <property type="term" value="F:metal ion binding"/>
    <property type="evidence" value="ECO:0007669"/>
    <property type="project" value="UniProtKB-KW"/>
</dbReference>
<protein>
    <submittedName>
        <fullName evidence="10">FAD-dependent oxidoreductase</fullName>
    </submittedName>
</protein>
<evidence type="ECO:0000256" key="5">
    <source>
        <dbReference type="ARBA" id="ARBA00022827"/>
    </source>
</evidence>
<dbReference type="Gene3D" id="2.102.10.10">
    <property type="entry name" value="Rieske [2Fe-2S] iron-sulphur domain"/>
    <property type="match status" value="1"/>
</dbReference>
<dbReference type="InterPro" id="IPR023753">
    <property type="entry name" value="FAD/NAD-binding_dom"/>
</dbReference>
<name>A0A939GGA9_9BACT</name>
<keyword evidence="5" id="KW-0274">FAD</keyword>
<evidence type="ECO:0000313" key="10">
    <source>
        <dbReference type="EMBL" id="MBO0936216.1"/>
    </source>
</evidence>
<evidence type="ECO:0000256" key="7">
    <source>
        <dbReference type="ARBA" id="ARBA00023004"/>
    </source>
</evidence>
<dbReference type="Pfam" id="PF14759">
    <property type="entry name" value="Reductase_C"/>
    <property type="match status" value="1"/>
</dbReference>
<evidence type="ECO:0000256" key="2">
    <source>
        <dbReference type="ARBA" id="ARBA00022630"/>
    </source>
</evidence>
<feature type="domain" description="Rieske" evidence="9">
    <location>
        <begin position="4"/>
        <end position="99"/>
    </location>
</feature>
<organism evidence="10 11">
    <name type="scientific">Fibrella rubiginis</name>
    <dbReference type="NCBI Taxonomy" id="2817060"/>
    <lineage>
        <taxon>Bacteria</taxon>
        <taxon>Pseudomonadati</taxon>
        <taxon>Bacteroidota</taxon>
        <taxon>Cytophagia</taxon>
        <taxon>Cytophagales</taxon>
        <taxon>Spirosomataceae</taxon>
        <taxon>Fibrella</taxon>
    </lineage>
</organism>
<dbReference type="GO" id="GO:0051537">
    <property type="term" value="F:2 iron, 2 sulfur cluster binding"/>
    <property type="evidence" value="ECO:0007669"/>
    <property type="project" value="UniProtKB-KW"/>
</dbReference>